<name>A0A4R6YWU7_9GAMM</name>
<dbReference type="AlphaFoldDB" id="A0A4R6YWU7"/>
<gene>
    <name evidence="2" type="ORF">DFR29_107334</name>
</gene>
<feature type="domain" description="SnoaL-like" evidence="1">
    <location>
        <begin position="51"/>
        <end position="156"/>
    </location>
</feature>
<dbReference type="InterPro" id="IPR037401">
    <property type="entry name" value="SnoaL-like"/>
</dbReference>
<comment type="caution">
    <text evidence="2">The sequence shown here is derived from an EMBL/GenBank/DDBJ whole genome shotgun (WGS) entry which is preliminary data.</text>
</comment>
<dbReference type="RefSeq" id="WP_208113593.1">
    <property type="nucleotide sequence ID" value="NZ_SNZH01000007.1"/>
</dbReference>
<dbReference type="Pfam" id="PF12680">
    <property type="entry name" value="SnoaL_2"/>
    <property type="match status" value="1"/>
</dbReference>
<protein>
    <submittedName>
        <fullName evidence="2">Uncharacterized protein (TIGR02246 family)</fullName>
    </submittedName>
</protein>
<dbReference type="InterPro" id="IPR011944">
    <property type="entry name" value="Steroid_delta5-4_isomerase"/>
</dbReference>
<evidence type="ECO:0000313" key="3">
    <source>
        <dbReference type="Proteomes" id="UP000295293"/>
    </source>
</evidence>
<accession>A0A4R6YWU7</accession>
<proteinExistence type="predicted"/>
<dbReference type="Gene3D" id="3.10.450.50">
    <property type="match status" value="1"/>
</dbReference>
<evidence type="ECO:0000313" key="2">
    <source>
        <dbReference type="EMBL" id="TDR43320.1"/>
    </source>
</evidence>
<organism evidence="2 3">
    <name type="scientific">Tahibacter aquaticus</name>
    <dbReference type="NCBI Taxonomy" id="520092"/>
    <lineage>
        <taxon>Bacteria</taxon>
        <taxon>Pseudomonadati</taxon>
        <taxon>Pseudomonadota</taxon>
        <taxon>Gammaproteobacteria</taxon>
        <taxon>Lysobacterales</taxon>
        <taxon>Rhodanobacteraceae</taxon>
        <taxon>Tahibacter</taxon>
    </lineage>
</organism>
<dbReference type="EMBL" id="SNZH01000007">
    <property type="protein sequence ID" value="TDR43320.1"/>
    <property type="molecule type" value="Genomic_DNA"/>
</dbReference>
<dbReference type="SUPFAM" id="SSF54427">
    <property type="entry name" value="NTF2-like"/>
    <property type="match status" value="1"/>
</dbReference>
<evidence type="ECO:0000259" key="1">
    <source>
        <dbReference type="Pfam" id="PF12680"/>
    </source>
</evidence>
<keyword evidence="3" id="KW-1185">Reference proteome</keyword>
<sequence>MSKANPNIEVSSCRLAVSKANPNIEASPQPANLPIAIPMSPDEQAIRDLLARWHAETAAGNVAAVLELMTEDVVFLIAGHEQPLRGRDAFAKGLRQLLQTHRFEGSGEVQDVAISGDLACCWSVLDVRTTPLQGGETQRRRGNVLSVLRKQADGRWQLARDANMLVLAEA</sequence>
<reference evidence="2 3" key="1">
    <citation type="submission" date="2019-03" db="EMBL/GenBank/DDBJ databases">
        <title>Genomic Encyclopedia of Type Strains, Phase IV (KMG-IV): sequencing the most valuable type-strain genomes for metagenomic binning, comparative biology and taxonomic classification.</title>
        <authorList>
            <person name="Goeker M."/>
        </authorList>
    </citation>
    <scope>NUCLEOTIDE SEQUENCE [LARGE SCALE GENOMIC DNA]</scope>
    <source>
        <strain evidence="2 3">DSM 21667</strain>
    </source>
</reference>
<dbReference type="CDD" id="cd00531">
    <property type="entry name" value="NTF2_like"/>
    <property type="match status" value="1"/>
</dbReference>
<dbReference type="NCBIfam" id="TIGR02246">
    <property type="entry name" value="SgcJ/EcaC family oxidoreductase"/>
    <property type="match status" value="1"/>
</dbReference>
<dbReference type="Proteomes" id="UP000295293">
    <property type="component" value="Unassembled WGS sequence"/>
</dbReference>
<dbReference type="InterPro" id="IPR032710">
    <property type="entry name" value="NTF2-like_dom_sf"/>
</dbReference>